<dbReference type="OrthoDB" id="9770107at2"/>
<feature type="chain" id="PRO_5012284623" evidence="1">
    <location>
        <begin position="25"/>
        <end position="500"/>
    </location>
</feature>
<sequence length="500" mass="52948">MPVRFLKSLIPSALLLCAAGSAAAQNPDLPMPPAFLQAMEPMTPRPEVSSRVVTTRHEGDFNGTRVSYDAIVTELPVANAAGEPAAVTVSYAYVARQQPGAAQRPVLFVFNGGPGASSSPLHMKAFGPRRIEGEGEEAILVNNEHSLLDVADLVFIDPPGTGASMPVEGADASSLFGVTGDARAVSTMIDTWLEANGRMDAPVAIAGESYGTARALAILKERMESGKPLPQGVILLSLAVGGSSGPLSSDLVLLPTLAAVAWYHEAIDRGGRSVAEHFEDALAFARTDYVPALAAGAALPERELRTVAERLSSLIGLPAEELAAADLQLDKQAFMLSLLGSEGLRTGQLDARATRAISESNFHPPFDDPSMTLGTETSRLIEAYLADDLGYEVPSPYRSLNLGINFRWDWSGVAESYSAARFAPFLRAAVEADPGLKIFTAGGYYDITTPAYAGVFALDQEGIPRERRSTHYYAAGHSVFEDPGELAKMAADLRAFIGGL</sequence>
<dbReference type="Pfam" id="PF00450">
    <property type="entry name" value="Peptidase_S10"/>
    <property type="match status" value="1"/>
</dbReference>
<name>A0A219B4L0_9SPHN</name>
<accession>A0A219B4L0</accession>
<dbReference type="AlphaFoldDB" id="A0A219B4L0"/>
<dbReference type="Gene3D" id="3.40.50.1820">
    <property type="entry name" value="alpha/beta hydrolase"/>
    <property type="match status" value="1"/>
</dbReference>
<dbReference type="Proteomes" id="UP000198462">
    <property type="component" value="Unassembled WGS sequence"/>
</dbReference>
<dbReference type="EMBL" id="NFZT01000001">
    <property type="protein sequence ID" value="OWV32718.1"/>
    <property type="molecule type" value="Genomic_DNA"/>
</dbReference>
<gene>
    <name evidence="2" type="ORF">B5C34_04135</name>
</gene>
<reference evidence="3" key="1">
    <citation type="submission" date="2017-05" db="EMBL/GenBank/DDBJ databases">
        <authorList>
            <person name="Lin X."/>
        </authorList>
    </citation>
    <scope>NUCLEOTIDE SEQUENCE [LARGE SCALE GENOMIC DNA]</scope>
    <source>
        <strain evidence="3">JLT2012</strain>
    </source>
</reference>
<protein>
    <submittedName>
        <fullName evidence="2">Peptidase S10</fullName>
    </submittedName>
</protein>
<dbReference type="SUPFAM" id="SSF53474">
    <property type="entry name" value="alpha/beta-Hydrolases"/>
    <property type="match status" value="1"/>
</dbReference>
<evidence type="ECO:0000256" key="1">
    <source>
        <dbReference type="SAM" id="SignalP"/>
    </source>
</evidence>
<dbReference type="InterPro" id="IPR001563">
    <property type="entry name" value="Peptidase_S10"/>
</dbReference>
<dbReference type="GO" id="GO:0004185">
    <property type="term" value="F:serine-type carboxypeptidase activity"/>
    <property type="evidence" value="ECO:0007669"/>
    <property type="project" value="InterPro"/>
</dbReference>
<dbReference type="RefSeq" id="WP_088711512.1">
    <property type="nucleotide sequence ID" value="NZ_NFZT01000001.1"/>
</dbReference>
<feature type="signal peptide" evidence="1">
    <location>
        <begin position="1"/>
        <end position="24"/>
    </location>
</feature>
<organism evidence="2 3">
    <name type="scientific">Pacificimonas flava</name>
    <dbReference type="NCBI Taxonomy" id="1234595"/>
    <lineage>
        <taxon>Bacteria</taxon>
        <taxon>Pseudomonadati</taxon>
        <taxon>Pseudomonadota</taxon>
        <taxon>Alphaproteobacteria</taxon>
        <taxon>Sphingomonadales</taxon>
        <taxon>Sphingosinicellaceae</taxon>
        <taxon>Pacificimonas</taxon>
    </lineage>
</organism>
<dbReference type="GO" id="GO:0006508">
    <property type="term" value="P:proteolysis"/>
    <property type="evidence" value="ECO:0007669"/>
    <property type="project" value="InterPro"/>
</dbReference>
<proteinExistence type="predicted"/>
<keyword evidence="3" id="KW-1185">Reference proteome</keyword>
<dbReference type="InterPro" id="IPR029058">
    <property type="entry name" value="AB_hydrolase_fold"/>
</dbReference>
<comment type="caution">
    <text evidence="2">The sequence shown here is derived from an EMBL/GenBank/DDBJ whole genome shotgun (WGS) entry which is preliminary data.</text>
</comment>
<keyword evidence="1" id="KW-0732">Signal</keyword>
<evidence type="ECO:0000313" key="3">
    <source>
        <dbReference type="Proteomes" id="UP000198462"/>
    </source>
</evidence>
<evidence type="ECO:0000313" key="2">
    <source>
        <dbReference type="EMBL" id="OWV32718.1"/>
    </source>
</evidence>